<evidence type="ECO:0000313" key="8">
    <source>
        <dbReference type="Proteomes" id="UP000005801"/>
    </source>
</evidence>
<protein>
    <submittedName>
        <fullName evidence="7">Transcriptional regulator, XRE family protein</fullName>
    </submittedName>
</protein>
<dbReference type="InterPro" id="IPR050807">
    <property type="entry name" value="TransReg_Diox_bact_type"/>
</dbReference>
<dbReference type="PIRSF" id="PIRSF019251">
    <property type="entry name" value="Rv0465c"/>
    <property type="match status" value="1"/>
</dbReference>
<evidence type="ECO:0000256" key="2">
    <source>
        <dbReference type="ARBA" id="ARBA00023015"/>
    </source>
</evidence>
<dbReference type="InterPro" id="IPR026281">
    <property type="entry name" value="HTH_RamB"/>
</dbReference>
<organism evidence="7 8">
    <name type="scientific">Plesiocystis pacifica SIR-1</name>
    <dbReference type="NCBI Taxonomy" id="391625"/>
    <lineage>
        <taxon>Bacteria</taxon>
        <taxon>Pseudomonadati</taxon>
        <taxon>Myxococcota</taxon>
        <taxon>Polyangia</taxon>
        <taxon>Nannocystales</taxon>
        <taxon>Nannocystaceae</taxon>
        <taxon>Plesiocystis</taxon>
    </lineage>
</organism>
<dbReference type="EMBL" id="ABCS01000132">
    <property type="protein sequence ID" value="EDM74411.1"/>
    <property type="molecule type" value="Genomic_DNA"/>
</dbReference>
<dbReference type="GO" id="GO:0005829">
    <property type="term" value="C:cytosol"/>
    <property type="evidence" value="ECO:0007669"/>
    <property type="project" value="TreeGrafter"/>
</dbReference>
<dbReference type="CDD" id="cd00093">
    <property type="entry name" value="HTH_XRE"/>
    <property type="match status" value="1"/>
</dbReference>
<dbReference type="Gene3D" id="1.10.260.40">
    <property type="entry name" value="lambda repressor-like DNA-binding domains"/>
    <property type="match status" value="1"/>
</dbReference>
<sequence>MGVGRSAGKAAKKNNLGSKVRAKRRARGMTQAELARRLGISASYLNLIEHNQRPLRAELLLSLAREFGLGLDDFASDDDHRLGAHLLEAFSDPLFEEHPLNSAEVRELASTSPAVARAVLTLYEQYQRARNSLAELAEDSYARQEITGEVDGSERLRQATGEVLPSEEVNDFIQRHMNYFGALEEAAQRLWEDAKLKRGARFAAMAEWVERQGIGVQLTSAGEGRLIRRYDRDLRRISLSEALPPSSRNFQLAAQIALIFHTGLLDELSEDDGLTTPSSRSLARLVLANYFAGAVLMPYGRILDSARSQRYDVELLANRFGTSFEQVCHRLTSLRRPDAEGVPFHMIRVDIAGNISKRFSASGIRFARFSGACPRWNVFRAFQTPGMPRVQVSTMPDGERFFCIARTVAHGRGGYGTPQTTLAVGLGCPLSHASELVYADGMDLEDEDAMLPVGVTCRLCDRGDCEQRVLPSLRQPLRIREDVRGVSMYSTTEV</sequence>
<keyword evidence="2" id="KW-0805">Transcription regulation</keyword>
<dbReference type="eggNOG" id="COG1396">
    <property type="taxonomic scope" value="Bacteria"/>
</dbReference>
<dbReference type="PANTHER" id="PTHR46797:SF23">
    <property type="entry name" value="HTH-TYPE TRANSCRIPTIONAL REGULATOR SUTR"/>
    <property type="match status" value="1"/>
</dbReference>
<dbReference type="InterPro" id="IPR010982">
    <property type="entry name" value="Lambda_DNA-bd_dom_sf"/>
</dbReference>
<keyword evidence="3" id="KW-0238">DNA-binding</keyword>
<dbReference type="eggNOG" id="COG3800">
    <property type="taxonomic scope" value="Bacteria"/>
</dbReference>
<comment type="caution">
    <text evidence="7">The sequence shown here is derived from an EMBL/GenBank/DDBJ whole genome shotgun (WGS) entry which is preliminary data.</text>
</comment>
<evidence type="ECO:0000256" key="5">
    <source>
        <dbReference type="SAM" id="MobiDB-lite"/>
    </source>
</evidence>
<dbReference type="InterPro" id="IPR001387">
    <property type="entry name" value="Cro/C1-type_HTH"/>
</dbReference>
<proteinExistence type="inferred from homology"/>
<dbReference type="PROSITE" id="PS50943">
    <property type="entry name" value="HTH_CROC1"/>
    <property type="match status" value="1"/>
</dbReference>
<dbReference type="SMART" id="SM00530">
    <property type="entry name" value="HTH_XRE"/>
    <property type="match status" value="1"/>
</dbReference>
<dbReference type="Pfam" id="PF01381">
    <property type="entry name" value="HTH_3"/>
    <property type="match status" value="1"/>
</dbReference>
<evidence type="ECO:0000313" key="7">
    <source>
        <dbReference type="EMBL" id="EDM74411.1"/>
    </source>
</evidence>
<comment type="similarity">
    <text evidence="1">Belongs to the short-chain fatty acyl-CoA assimilation regulator (ScfR) family.</text>
</comment>
<dbReference type="AlphaFoldDB" id="A6GIA9"/>
<keyword evidence="8" id="KW-1185">Reference proteome</keyword>
<evidence type="ECO:0000256" key="3">
    <source>
        <dbReference type="ARBA" id="ARBA00023125"/>
    </source>
</evidence>
<evidence type="ECO:0000259" key="6">
    <source>
        <dbReference type="PROSITE" id="PS50943"/>
    </source>
</evidence>
<dbReference type="GO" id="GO:0003677">
    <property type="term" value="F:DNA binding"/>
    <property type="evidence" value="ECO:0007669"/>
    <property type="project" value="UniProtKB-KW"/>
</dbReference>
<dbReference type="InterPro" id="IPR010359">
    <property type="entry name" value="IrrE_HExxH"/>
</dbReference>
<dbReference type="RefSeq" id="WP_006976445.1">
    <property type="nucleotide sequence ID" value="NZ_ABCS01000132.1"/>
</dbReference>
<dbReference type="Proteomes" id="UP000005801">
    <property type="component" value="Unassembled WGS sequence"/>
</dbReference>
<dbReference type="Pfam" id="PF09856">
    <property type="entry name" value="ScfRs"/>
    <property type="match status" value="1"/>
</dbReference>
<dbReference type="InterPro" id="IPR018653">
    <property type="entry name" value="ScfR_C"/>
</dbReference>
<evidence type="ECO:0000256" key="4">
    <source>
        <dbReference type="ARBA" id="ARBA00023163"/>
    </source>
</evidence>
<dbReference type="SUPFAM" id="SSF47413">
    <property type="entry name" value="lambda repressor-like DNA-binding domains"/>
    <property type="match status" value="1"/>
</dbReference>
<feature type="domain" description="HTH cro/C1-type" evidence="6">
    <location>
        <begin position="20"/>
        <end position="74"/>
    </location>
</feature>
<keyword evidence="4" id="KW-0804">Transcription</keyword>
<dbReference type="STRING" id="391625.PPSIR1_17145"/>
<reference evidence="7 8" key="1">
    <citation type="submission" date="2007-06" db="EMBL/GenBank/DDBJ databases">
        <authorList>
            <person name="Shimkets L."/>
            <person name="Ferriera S."/>
            <person name="Johnson J."/>
            <person name="Kravitz S."/>
            <person name="Beeson K."/>
            <person name="Sutton G."/>
            <person name="Rogers Y.-H."/>
            <person name="Friedman R."/>
            <person name="Frazier M."/>
            <person name="Venter J.C."/>
        </authorList>
    </citation>
    <scope>NUCLEOTIDE SEQUENCE [LARGE SCALE GENOMIC DNA]</scope>
    <source>
        <strain evidence="7 8">SIR-1</strain>
    </source>
</reference>
<accession>A6GIA9</accession>
<dbReference type="GO" id="GO:0003700">
    <property type="term" value="F:DNA-binding transcription factor activity"/>
    <property type="evidence" value="ECO:0007669"/>
    <property type="project" value="TreeGrafter"/>
</dbReference>
<gene>
    <name evidence="7" type="ORF">PPSIR1_17145</name>
</gene>
<feature type="region of interest" description="Disordered" evidence="5">
    <location>
        <begin position="1"/>
        <end position="24"/>
    </location>
</feature>
<name>A6GIA9_9BACT</name>
<evidence type="ECO:0000256" key="1">
    <source>
        <dbReference type="ARBA" id="ARBA00007227"/>
    </source>
</evidence>
<dbReference type="Pfam" id="PF06114">
    <property type="entry name" value="Peptidase_M78"/>
    <property type="match status" value="1"/>
</dbReference>
<dbReference type="PANTHER" id="PTHR46797">
    <property type="entry name" value="HTH-TYPE TRANSCRIPTIONAL REGULATOR"/>
    <property type="match status" value="1"/>
</dbReference>